<evidence type="ECO:0000256" key="1">
    <source>
        <dbReference type="SAM" id="Phobius"/>
    </source>
</evidence>
<evidence type="ECO:0000313" key="3">
    <source>
        <dbReference type="EMBL" id="RJX49711.1"/>
    </source>
</evidence>
<comment type="caution">
    <text evidence="3">The sequence shown here is derived from an EMBL/GenBank/DDBJ whole genome shotgun (WGS) entry which is preliminary data.</text>
</comment>
<dbReference type="Proteomes" id="UP000281564">
    <property type="component" value="Unassembled WGS sequence"/>
</dbReference>
<evidence type="ECO:0000259" key="2">
    <source>
        <dbReference type="Pfam" id="PF25231"/>
    </source>
</evidence>
<feature type="domain" description="DUF7847" evidence="2">
    <location>
        <begin position="4"/>
        <end position="233"/>
    </location>
</feature>
<protein>
    <recommendedName>
        <fullName evidence="2">DUF7847 domain-containing protein</fullName>
    </recommendedName>
</protein>
<feature type="transmembrane region" description="Helical" evidence="1">
    <location>
        <begin position="111"/>
        <end position="130"/>
    </location>
</feature>
<dbReference type="Pfam" id="PF25231">
    <property type="entry name" value="DUF7847"/>
    <property type="match status" value="1"/>
</dbReference>
<reference evidence="3 4" key="1">
    <citation type="submission" date="2018-06" db="EMBL/GenBank/DDBJ databases">
        <title>Halonotius sp. F13-13 a new haloarchaeeon isolated from a solar saltern from Isla Cristina, Huelva, Spain.</title>
        <authorList>
            <person name="Duran-Viseras A."/>
            <person name="Sanchez-Porro C."/>
            <person name="Ventosa A."/>
        </authorList>
    </citation>
    <scope>NUCLEOTIDE SEQUENCE [LARGE SCALE GENOMIC DNA]</scope>
    <source>
        <strain evidence="3 4">CECT 7525</strain>
    </source>
</reference>
<keyword evidence="1" id="KW-0812">Transmembrane</keyword>
<proteinExistence type="predicted"/>
<feature type="transmembrane region" description="Helical" evidence="1">
    <location>
        <begin position="176"/>
        <end position="199"/>
    </location>
</feature>
<feature type="transmembrane region" description="Helical" evidence="1">
    <location>
        <begin position="205"/>
        <end position="226"/>
    </location>
</feature>
<sequence>MTLPLGQTVSNGVQRTLSTTGLVIFVLTAASQLLLVGATNTIVASIITDLLPEATSTEIGITVPVSVPVAAAIAVSVTLFGTVVFLVSTRLLTREQHELSTLPRSLCTRRIGRATLSGVGMSLILTPLILLGMPLIIPGLFLAVSFQFGVFLIGVEDARAIGALRQSWRLASGNRWRLVAILVAFTIVAMALGMGTALVSSISPAAGQVVSVIAMAAIIVMLYGVLAEAYLSLRDESTNRGGSTSSASTAVDPL</sequence>
<feature type="transmembrane region" description="Helical" evidence="1">
    <location>
        <begin position="136"/>
        <end position="155"/>
    </location>
</feature>
<gene>
    <name evidence="3" type="ORF">DP106_08195</name>
</gene>
<dbReference type="AlphaFoldDB" id="A0A3A6Q5K6"/>
<evidence type="ECO:0000313" key="4">
    <source>
        <dbReference type="Proteomes" id="UP000281564"/>
    </source>
</evidence>
<dbReference type="InterPro" id="IPR057169">
    <property type="entry name" value="DUF7847"/>
</dbReference>
<feature type="transmembrane region" description="Helical" evidence="1">
    <location>
        <begin position="21"/>
        <end position="47"/>
    </location>
</feature>
<name>A0A3A6Q5K6_9EURY</name>
<keyword evidence="4" id="KW-1185">Reference proteome</keyword>
<accession>A0A3A6Q5K6</accession>
<keyword evidence="1" id="KW-1133">Transmembrane helix</keyword>
<feature type="transmembrane region" description="Helical" evidence="1">
    <location>
        <begin position="67"/>
        <end position="91"/>
    </location>
</feature>
<keyword evidence="1" id="KW-0472">Membrane</keyword>
<dbReference type="EMBL" id="QMDW01000009">
    <property type="protein sequence ID" value="RJX49711.1"/>
    <property type="molecule type" value="Genomic_DNA"/>
</dbReference>
<dbReference type="OrthoDB" id="205869at2157"/>
<dbReference type="RefSeq" id="WP_120084617.1">
    <property type="nucleotide sequence ID" value="NZ_QMDW01000009.1"/>
</dbReference>
<organism evidence="3 4">
    <name type="scientific">Halonotius pteroides</name>
    <dbReference type="NCBI Taxonomy" id="268735"/>
    <lineage>
        <taxon>Archaea</taxon>
        <taxon>Methanobacteriati</taxon>
        <taxon>Methanobacteriota</taxon>
        <taxon>Stenosarchaea group</taxon>
        <taxon>Halobacteria</taxon>
        <taxon>Halobacteriales</taxon>
        <taxon>Haloferacaceae</taxon>
        <taxon>Halonotius</taxon>
    </lineage>
</organism>